<name>A0A955RJE8_9BACT</name>
<proteinExistence type="predicted"/>
<dbReference type="EMBL" id="JAGQLK010000063">
    <property type="protein sequence ID" value="MCA9383384.1"/>
    <property type="molecule type" value="Genomic_DNA"/>
</dbReference>
<protein>
    <submittedName>
        <fullName evidence="3">ATP-grasp domain-containing protein</fullName>
    </submittedName>
</protein>
<keyword evidence="1" id="KW-0547">Nucleotide-binding</keyword>
<dbReference type="AlphaFoldDB" id="A0A955RJE8"/>
<dbReference type="PANTHER" id="PTHR21621:SF0">
    <property type="entry name" value="BETA-CITRYLGLUTAMATE SYNTHASE B-RELATED"/>
    <property type="match status" value="1"/>
</dbReference>
<dbReference type="GO" id="GO:0005737">
    <property type="term" value="C:cytoplasm"/>
    <property type="evidence" value="ECO:0007669"/>
    <property type="project" value="TreeGrafter"/>
</dbReference>
<dbReference type="Pfam" id="PF08443">
    <property type="entry name" value="RimK"/>
    <property type="match status" value="1"/>
</dbReference>
<organism evidence="3 4">
    <name type="scientific">Candidatus Dojkabacteria bacterium</name>
    <dbReference type="NCBI Taxonomy" id="2099670"/>
    <lineage>
        <taxon>Bacteria</taxon>
        <taxon>Candidatus Dojkabacteria</taxon>
    </lineage>
</organism>
<evidence type="ECO:0000313" key="4">
    <source>
        <dbReference type="Proteomes" id="UP000783287"/>
    </source>
</evidence>
<dbReference type="InterPro" id="IPR013815">
    <property type="entry name" value="ATP_grasp_subdomain_1"/>
</dbReference>
<sequence length="294" mass="33747">MLNVLALGAHIELRSLKKELNELDISLDISYFSSVRIEIINNQTQIYVADKNICEYDFVWIKSPWNNRQFANAITVHLDARKIPHTEVEVERSKLVDNVHFAEKNVNLPNTFYCVTKHMLGNIEHIERVCNYPVIIKVTRGSLGEGIFLAKKRSELKHIIEYKLGKAKKYICQEFIPNDFDYRIIVSGQEKILSAEKRIRQEGEFRNNAYLGAEEIFLDANDLSEDLKSVSLGSARALQLNWAGIDIVKSKANNEYYVLEVNRRPGLTLESSEVRAAYTHILSLLADRGLYLES</sequence>
<dbReference type="Proteomes" id="UP000783287">
    <property type="component" value="Unassembled WGS sequence"/>
</dbReference>
<gene>
    <name evidence="3" type="ORF">KC909_03400</name>
</gene>
<dbReference type="GO" id="GO:0005524">
    <property type="term" value="F:ATP binding"/>
    <property type="evidence" value="ECO:0007669"/>
    <property type="project" value="UniProtKB-UniRule"/>
</dbReference>
<dbReference type="Gene3D" id="3.30.1490.20">
    <property type="entry name" value="ATP-grasp fold, A domain"/>
    <property type="match status" value="1"/>
</dbReference>
<accession>A0A955RJE8</accession>
<reference evidence="3" key="2">
    <citation type="journal article" date="2021" name="Microbiome">
        <title>Successional dynamics and alternative stable states in a saline activated sludge microbial community over 9 years.</title>
        <authorList>
            <person name="Wang Y."/>
            <person name="Ye J."/>
            <person name="Ju F."/>
            <person name="Liu L."/>
            <person name="Boyd J.A."/>
            <person name="Deng Y."/>
            <person name="Parks D.H."/>
            <person name="Jiang X."/>
            <person name="Yin X."/>
            <person name="Woodcroft B.J."/>
            <person name="Tyson G.W."/>
            <person name="Hugenholtz P."/>
            <person name="Polz M.F."/>
            <person name="Zhang T."/>
        </authorList>
    </citation>
    <scope>NUCLEOTIDE SEQUENCE</scope>
    <source>
        <strain evidence="3">HKST-UBA14</strain>
    </source>
</reference>
<keyword evidence="1" id="KW-0067">ATP-binding</keyword>
<reference evidence="3" key="1">
    <citation type="submission" date="2020-04" db="EMBL/GenBank/DDBJ databases">
        <authorList>
            <person name="Zhang T."/>
        </authorList>
    </citation>
    <scope>NUCLEOTIDE SEQUENCE</scope>
    <source>
        <strain evidence="3">HKST-UBA14</strain>
    </source>
</reference>
<dbReference type="SUPFAM" id="SSF56059">
    <property type="entry name" value="Glutathione synthetase ATP-binding domain-like"/>
    <property type="match status" value="1"/>
</dbReference>
<evidence type="ECO:0000313" key="3">
    <source>
        <dbReference type="EMBL" id="MCA9383384.1"/>
    </source>
</evidence>
<dbReference type="GO" id="GO:0018169">
    <property type="term" value="F:ribosomal S6-glutamic acid ligase activity"/>
    <property type="evidence" value="ECO:0007669"/>
    <property type="project" value="TreeGrafter"/>
</dbReference>
<dbReference type="InterPro" id="IPR013651">
    <property type="entry name" value="ATP-grasp_RimK-type"/>
</dbReference>
<dbReference type="Gene3D" id="3.30.470.20">
    <property type="entry name" value="ATP-grasp fold, B domain"/>
    <property type="match status" value="1"/>
</dbReference>
<dbReference type="PANTHER" id="PTHR21621">
    <property type="entry name" value="RIBOSOMAL PROTEIN S6 MODIFICATION PROTEIN"/>
    <property type="match status" value="1"/>
</dbReference>
<dbReference type="GO" id="GO:0046872">
    <property type="term" value="F:metal ion binding"/>
    <property type="evidence" value="ECO:0007669"/>
    <property type="project" value="InterPro"/>
</dbReference>
<dbReference type="InterPro" id="IPR011761">
    <property type="entry name" value="ATP-grasp"/>
</dbReference>
<dbReference type="GO" id="GO:0009432">
    <property type="term" value="P:SOS response"/>
    <property type="evidence" value="ECO:0007669"/>
    <property type="project" value="TreeGrafter"/>
</dbReference>
<dbReference type="PROSITE" id="PS50975">
    <property type="entry name" value="ATP_GRASP"/>
    <property type="match status" value="1"/>
</dbReference>
<evidence type="ECO:0000256" key="1">
    <source>
        <dbReference type="PROSITE-ProRule" id="PRU00409"/>
    </source>
</evidence>
<feature type="domain" description="ATP-grasp" evidence="2">
    <location>
        <begin position="98"/>
        <end position="290"/>
    </location>
</feature>
<comment type="caution">
    <text evidence="3">The sequence shown here is derived from an EMBL/GenBank/DDBJ whole genome shotgun (WGS) entry which is preliminary data.</text>
</comment>
<evidence type="ECO:0000259" key="2">
    <source>
        <dbReference type="PROSITE" id="PS50975"/>
    </source>
</evidence>